<dbReference type="GO" id="GO:0016787">
    <property type="term" value="F:hydrolase activity"/>
    <property type="evidence" value="ECO:0007669"/>
    <property type="project" value="UniProtKB-KW"/>
</dbReference>
<accession>A0A381S236</accession>
<protein>
    <recommendedName>
        <fullName evidence="3">Alpha/beta hydrolase fold-3 domain-containing protein</fullName>
    </recommendedName>
</protein>
<gene>
    <name evidence="4" type="ORF">METZ01_LOCUS50368</name>
</gene>
<dbReference type="InterPro" id="IPR029058">
    <property type="entry name" value="AB_hydrolase_fold"/>
</dbReference>
<name>A0A381S236_9ZZZZ</name>
<dbReference type="InterPro" id="IPR002168">
    <property type="entry name" value="Lipase_GDXG_HIS_AS"/>
</dbReference>
<dbReference type="AlphaFoldDB" id="A0A381S236"/>
<evidence type="ECO:0000259" key="3">
    <source>
        <dbReference type="Pfam" id="PF07859"/>
    </source>
</evidence>
<dbReference type="EMBL" id="UINC01002516">
    <property type="protein sequence ID" value="SUZ97514.1"/>
    <property type="molecule type" value="Genomic_DNA"/>
</dbReference>
<dbReference type="SUPFAM" id="SSF53474">
    <property type="entry name" value="alpha/beta-Hydrolases"/>
    <property type="match status" value="1"/>
</dbReference>
<reference evidence="4" key="1">
    <citation type="submission" date="2018-05" db="EMBL/GenBank/DDBJ databases">
        <authorList>
            <person name="Lanie J.A."/>
            <person name="Ng W.-L."/>
            <person name="Kazmierczak K.M."/>
            <person name="Andrzejewski T.M."/>
            <person name="Davidsen T.M."/>
            <person name="Wayne K.J."/>
            <person name="Tettelin H."/>
            <person name="Glass J.I."/>
            <person name="Rusch D."/>
            <person name="Podicherti R."/>
            <person name="Tsui H.-C.T."/>
            <person name="Winkler M.E."/>
        </authorList>
    </citation>
    <scope>NUCLEOTIDE SEQUENCE</scope>
</reference>
<feature type="domain" description="Alpha/beta hydrolase fold-3" evidence="3">
    <location>
        <begin position="77"/>
        <end position="286"/>
    </location>
</feature>
<evidence type="ECO:0000256" key="2">
    <source>
        <dbReference type="ARBA" id="ARBA00022801"/>
    </source>
</evidence>
<dbReference type="PROSITE" id="PS01173">
    <property type="entry name" value="LIPASE_GDXG_HIS"/>
    <property type="match status" value="1"/>
</dbReference>
<dbReference type="PANTHER" id="PTHR48081:SF8">
    <property type="entry name" value="ALPHA_BETA HYDROLASE FOLD-3 DOMAIN-CONTAINING PROTEIN-RELATED"/>
    <property type="match status" value="1"/>
</dbReference>
<dbReference type="InterPro" id="IPR013094">
    <property type="entry name" value="AB_hydrolase_3"/>
</dbReference>
<dbReference type="PANTHER" id="PTHR48081">
    <property type="entry name" value="AB HYDROLASE SUPERFAMILY PROTEIN C4A8.06C"/>
    <property type="match status" value="1"/>
</dbReference>
<sequence>VTVADDLRPILDLIQSTRSPMADTTPESLRATYSALGPPGGAEMAAVEDRTIPGPDGDDLPVRIYRPSADAERPPVVVFLHGGGWTIGDLDTHDEPCRALAAGTGAVVVAVDYRLAPEHPFPAAVDDAYAAVCHVSEHADDLGVDAGRLVVAGDSAGGNLSAAVSLMARDRSGPAIAFQFLIYPAVDFDLTSGRWPSLEENATGYFLHLETMRWFADHYGGADRLVAEPYAAPIRAADHSGLPPAHVIVAGYDPLLDEGLAYAEVLRDAGVPVTVANHEQQVHGYWHFVPHLESSRRAREADVAVLAAAIDALPVA</sequence>
<dbReference type="Gene3D" id="3.40.50.1820">
    <property type="entry name" value="alpha/beta hydrolase"/>
    <property type="match status" value="1"/>
</dbReference>
<dbReference type="FunFam" id="3.40.50.1820:FF:000089">
    <property type="entry name" value="Alpha/beta hydrolase"/>
    <property type="match status" value="1"/>
</dbReference>
<proteinExistence type="inferred from homology"/>
<dbReference type="InterPro" id="IPR050300">
    <property type="entry name" value="GDXG_lipolytic_enzyme"/>
</dbReference>
<evidence type="ECO:0000256" key="1">
    <source>
        <dbReference type="ARBA" id="ARBA00010515"/>
    </source>
</evidence>
<comment type="similarity">
    <text evidence="1">Belongs to the 'GDXG' lipolytic enzyme family.</text>
</comment>
<feature type="non-terminal residue" evidence="4">
    <location>
        <position position="1"/>
    </location>
</feature>
<evidence type="ECO:0000313" key="4">
    <source>
        <dbReference type="EMBL" id="SUZ97514.1"/>
    </source>
</evidence>
<keyword evidence="2" id="KW-0378">Hydrolase</keyword>
<organism evidence="4">
    <name type="scientific">marine metagenome</name>
    <dbReference type="NCBI Taxonomy" id="408172"/>
    <lineage>
        <taxon>unclassified sequences</taxon>
        <taxon>metagenomes</taxon>
        <taxon>ecological metagenomes</taxon>
    </lineage>
</organism>
<dbReference type="Pfam" id="PF07859">
    <property type="entry name" value="Abhydrolase_3"/>
    <property type="match status" value="1"/>
</dbReference>